<evidence type="ECO:0008006" key="4">
    <source>
        <dbReference type="Google" id="ProtNLM"/>
    </source>
</evidence>
<dbReference type="Proteomes" id="UP000059574">
    <property type="component" value="Chromosome"/>
</dbReference>
<feature type="transmembrane region" description="Helical" evidence="1">
    <location>
        <begin position="21"/>
        <end position="43"/>
    </location>
</feature>
<keyword evidence="1" id="KW-1133">Transmembrane helix</keyword>
<reference evidence="3" key="1">
    <citation type="submission" date="2015-11" db="EMBL/GenBank/DDBJ databases">
        <authorList>
            <person name="Kumar R."/>
            <person name="Singh D."/>
            <person name="Swarnkar M.K."/>
            <person name="Singh A.K."/>
            <person name="Kumar S."/>
        </authorList>
    </citation>
    <scope>NUCLEOTIDE SEQUENCE [LARGE SCALE GENOMIC DNA]</scope>
    <source>
        <strain evidence="3">ERGS4:06</strain>
    </source>
</reference>
<evidence type="ECO:0000256" key="1">
    <source>
        <dbReference type="SAM" id="Phobius"/>
    </source>
</evidence>
<organism evidence="2 3">
    <name type="scientific">Arthrobacter alpinus</name>
    <dbReference type="NCBI Taxonomy" id="656366"/>
    <lineage>
        <taxon>Bacteria</taxon>
        <taxon>Bacillati</taxon>
        <taxon>Actinomycetota</taxon>
        <taxon>Actinomycetes</taxon>
        <taxon>Micrococcales</taxon>
        <taxon>Micrococcaceae</taxon>
        <taxon>Arthrobacter</taxon>
    </lineage>
</organism>
<proteinExistence type="predicted"/>
<reference evidence="2 3" key="2">
    <citation type="journal article" date="2016" name="J. Biotechnol.">
        <title>Complete genome sequence of Arthrobacter alpinus ERGS4:06, a yellow pigmented bacterium tolerant to cold and radiations isolated from Sikkim Himalaya.</title>
        <authorList>
            <person name="Kumar R."/>
            <person name="Singh D."/>
            <person name="Swarnkar M.K."/>
            <person name="Singh A.K."/>
            <person name="Kumar S."/>
        </authorList>
    </citation>
    <scope>NUCLEOTIDE SEQUENCE [LARGE SCALE GENOMIC DNA]</scope>
    <source>
        <strain evidence="2 3">ERGS4:06</strain>
    </source>
</reference>
<accession>A0A0S2M2H1</accession>
<dbReference type="PROSITE" id="PS51257">
    <property type="entry name" value="PROKAR_LIPOPROTEIN"/>
    <property type="match status" value="1"/>
</dbReference>
<evidence type="ECO:0000313" key="2">
    <source>
        <dbReference type="EMBL" id="ALO67989.1"/>
    </source>
</evidence>
<dbReference type="EMBL" id="CP013200">
    <property type="protein sequence ID" value="ALO67989.1"/>
    <property type="molecule type" value="Genomic_DNA"/>
</dbReference>
<dbReference type="AlphaFoldDB" id="A0A0S2M2H1"/>
<protein>
    <recommendedName>
        <fullName evidence="4">Lipoprotein</fullName>
    </recommendedName>
</protein>
<keyword evidence="1" id="KW-0472">Membrane</keyword>
<dbReference type="OrthoDB" id="4950658at2"/>
<gene>
    <name evidence="2" type="ORF">AS189_17725</name>
</gene>
<evidence type="ECO:0000313" key="3">
    <source>
        <dbReference type="Proteomes" id="UP000059574"/>
    </source>
</evidence>
<feature type="transmembrane region" description="Helical" evidence="1">
    <location>
        <begin position="49"/>
        <end position="71"/>
    </location>
</feature>
<dbReference type="RefSeq" id="WP_062291927.1">
    <property type="nucleotide sequence ID" value="NZ_CP013200.1"/>
</dbReference>
<name>A0A0S2M2H1_9MICC</name>
<keyword evidence="1" id="KW-0812">Transmembrane</keyword>
<sequence>MNAMKNTKINHGTKAKNDGTRYMWIGFAMGLACMAALFIAGLITRSAGMTVMAASTAGILVAIFASTTVAAKSAAKKSASATNA</sequence>